<feature type="region of interest" description="Disordered" evidence="1">
    <location>
        <begin position="123"/>
        <end position="148"/>
    </location>
</feature>
<gene>
    <name evidence="2" type="ORF">LSH36_3406g00003</name>
</gene>
<feature type="non-terminal residue" evidence="2">
    <location>
        <position position="1"/>
    </location>
</feature>
<organism evidence="2 3">
    <name type="scientific">Paralvinella palmiformis</name>
    <dbReference type="NCBI Taxonomy" id="53620"/>
    <lineage>
        <taxon>Eukaryota</taxon>
        <taxon>Metazoa</taxon>
        <taxon>Spiralia</taxon>
        <taxon>Lophotrochozoa</taxon>
        <taxon>Annelida</taxon>
        <taxon>Polychaeta</taxon>
        <taxon>Sedentaria</taxon>
        <taxon>Canalipalpata</taxon>
        <taxon>Terebellida</taxon>
        <taxon>Terebelliformia</taxon>
        <taxon>Alvinellidae</taxon>
        <taxon>Paralvinella</taxon>
    </lineage>
</organism>
<dbReference type="EMBL" id="JAODUP010003432">
    <property type="protein sequence ID" value="KAK2138268.1"/>
    <property type="molecule type" value="Genomic_DNA"/>
</dbReference>
<feature type="region of interest" description="Disordered" evidence="1">
    <location>
        <begin position="1"/>
        <end position="74"/>
    </location>
</feature>
<sequence>ERARRGGGRPEPPPEPVRHRVRRCCPPTTPHHRAHEGPADRSRRLTDTGEPVLANFPRKGEEAATGVRRRAPNGCSCEPNETTTTVDRCMMMATRSKRAGPGACGRSTPFVRWVGRPGAARCDREAQRTTRRGRPTSSWNVGGQSERRLSSPDWPVVFFLCVRIMCVGGTERARARLSPSVSVAPSKGRPQ</sequence>
<feature type="compositionally biased region" description="Basic and acidic residues" evidence="1">
    <location>
        <begin position="35"/>
        <end position="47"/>
    </location>
</feature>
<evidence type="ECO:0000313" key="2">
    <source>
        <dbReference type="EMBL" id="KAK2138268.1"/>
    </source>
</evidence>
<dbReference type="AlphaFoldDB" id="A0AAD9IPZ5"/>
<accession>A0AAD9IPZ5</accession>
<protein>
    <submittedName>
        <fullName evidence="2">Uncharacterized protein</fullName>
    </submittedName>
</protein>
<keyword evidence="3" id="KW-1185">Reference proteome</keyword>
<evidence type="ECO:0000256" key="1">
    <source>
        <dbReference type="SAM" id="MobiDB-lite"/>
    </source>
</evidence>
<name>A0AAD9IPZ5_9ANNE</name>
<comment type="caution">
    <text evidence="2">The sequence shown here is derived from an EMBL/GenBank/DDBJ whole genome shotgun (WGS) entry which is preliminary data.</text>
</comment>
<dbReference type="Proteomes" id="UP001208570">
    <property type="component" value="Unassembled WGS sequence"/>
</dbReference>
<evidence type="ECO:0000313" key="3">
    <source>
        <dbReference type="Proteomes" id="UP001208570"/>
    </source>
</evidence>
<reference evidence="2" key="1">
    <citation type="journal article" date="2023" name="Mol. Biol. Evol.">
        <title>Third-Generation Sequencing Reveals the Adaptive Role of the Epigenome in Three Deep-Sea Polychaetes.</title>
        <authorList>
            <person name="Perez M."/>
            <person name="Aroh O."/>
            <person name="Sun Y."/>
            <person name="Lan Y."/>
            <person name="Juniper S.K."/>
            <person name="Young C.R."/>
            <person name="Angers B."/>
            <person name="Qian P.Y."/>
        </authorList>
    </citation>
    <scope>NUCLEOTIDE SEQUENCE</scope>
    <source>
        <strain evidence="2">P08H-3</strain>
    </source>
</reference>
<proteinExistence type="predicted"/>